<dbReference type="InterPro" id="IPR036291">
    <property type="entry name" value="NAD(P)-bd_dom_sf"/>
</dbReference>
<reference evidence="13 14" key="1">
    <citation type="submission" date="2006-02" db="EMBL/GenBank/DDBJ databases">
        <authorList>
            <person name="Pinhassi J."/>
            <person name="Pedros-Alio C."/>
            <person name="Ferriera S."/>
            <person name="Johnson J."/>
            <person name="Kravitz S."/>
            <person name="Halpern A."/>
            <person name="Remington K."/>
            <person name="Beeson K."/>
            <person name="Tran B."/>
            <person name="Rogers Y.-H."/>
            <person name="Friedman R."/>
            <person name="Venter J.C."/>
        </authorList>
    </citation>
    <scope>NUCLEOTIDE SEQUENCE [LARGE SCALE GENOMIC DNA]</scope>
    <source>
        <strain evidence="13 14">MED297</strain>
    </source>
</reference>
<keyword evidence="5 10" id="KW-0566">Pantothenate biosynthesis</keyword>
<name>A4BER2_9GAMM</name>
<sequence>MSDFSSLIIGPGAIGSLVCAEIQPFSRVSVFAHRQNLTLATHLDLPGKTLALDWTVTPAPSVDVIWVCCKAMHAEQSTQQALARYSNATVVLLHNGMGPQQALSEAFGDQIIWGSTTCGALPISPQHYVQTSFGHTLMDQRAAHERPDYFNALIARSDQSNILKPAAIESIEAVLWQKILVNACINPLTAYHSVKNGQLSTNDHQREICAILNEITKLIQAKHLTLSEDPLTMVNQVITNSAENWSSMARDVQEGRKTEIDFINGFLIREGARLGIKTPVLERWYKRIAQRQVS</sequence>
<keyword evidence="6 10" id="KW-0521">NADP</keyword>
<evidence type="ECO:0000256" key="2">
    <source>
        <dbReference type="ARBA" id="ARBA00007870"/>
    </source>
</evidence>
<dbReference type="GO" id="GO:0008677">
    <property type="term" value="F:2-dehydropantoate 2-reductase activity"/>
    <property type="evidence" value="ECO:0007669"/>
    <property type="project" value="UniProtKB-EC"/>
</dbReference>
<dbReference type="STRING" id="314283.MED297_02677"/>
<feature type="domain" description="Ketopantoate reductase C-terminal" evidence="12">
    <location>
        <begin position="171"/>
        <end position="291"/>
    </location>
</feature>
<comment type="catalytic activity">
    <reaction evidence="9 10">
        <text>(R)-pantoate + NADP(+) = 2-dehydropantoate + NADPH + H(+)</text>
        <dbReference type="Rhea" id="RHEA:16233"/>
        <dbReference type="ChEBI" id="CHEBI:11561"/>
        <dbReference type="ChEBI" id="CHEBI:15378"/>
        <dbReference type="ChEBI" id="CHEBI:15980"/>
        <dbReference type="ChEBI" id="CHEBI:57783"/>
        <dbReference type="ChEBI" id="CHEBI:58349"/>
        <dbReference type="EC" id="1.1.1.169"/>
    </reaction>
</comment>
<dbReference type="HOGENOM" id="CLU_031468_0_1_6"/>
<evidence type="ECO:0000256" key="4">
    <source>
        <dbReference type="ARBA" id="ARBA00019465"/>
    </source>
</evidence>
<evidence type="ECO:0000256" key="6">
    <source>
        <dbReference type="ARBA" id="ARBA00022857"/>
    </source>
</evidence>
<protein>
    <recommendedName>
        <fullName evidence="4 10">2-dehydropantoate 2-reductase</fullName>
        <ecNumber evidence="3 10">1.1.1.169</ecNumber>
    </recommendedName>
    <alternativeName>
        <fullName evidence="8 10">Ketopantoate reductase</fullName>
    </alternativeName>
</protein>
<dbReference type="SUPFAM" id="SSF51735">
    <property type="entry name" value="NAD(P)-binding Rossmann-fold domains"/>
    <property type="match status" value="1"/>
</dbReference>
<dbReference type="NCBIfam" id="TIGR00745">
    <property type="entry name" value="apbA_panE"/>
    <property type="match status" value="1"/>
</dbReference>
<dbReference type="Pfam" id="PF02558">
    <property type="entry name" value="ApbA"/>
    <property type="match status" value="1"/>
</dbReference>
<dbReference type="AlphaFoldDB" id="A4BER2"/>
<comment type="caution">
    <text evidence="13">The sequence shown here is derived from an EMBL/GenBank/DDBJ whole genome shotgun (WGS) entry which is preliminary data.</text>
</comment>
<dbReference type="Pfam" id="PF08546">
    <property type="entry name" value="ApbA_C"/>
    <property type="match status" value="1"/>
</dbReference>
<evidence type="ECO:0000256" key="10">
    <source>
        <dbReference type="RuleBase" id="RU362068"/>
    </source>
</evidence>
<dbReference type="GO" id="GO:0005737">
    <property type="term" value="C:cytoplasm"/>
    <property type="evidence" value="ECO:0007669"/>
    <property type="project" value="TreeGrafter"/>
</dbReference>
<feature type="domain" description="Ketopantoate reductase N-terminal" evidence="11">
    <location>
        <begin position="7"/>
        <end position="138"/>
    </location>
</feature>
<dbReference type="RefSeq" id="WP_008047157.1">
    <property type="nucleotide sequence ID" value="NZ_CH724153.1"/>
</dbReference>
<evidence type="ECO:0000313" key="14">
    <source>
        <dbReference type="Proteomes" id="UP000005953"/>
    </source>
</evidence>
<evidence type="ECO:0000256" key="8">
    <source>
        <dbReference type="ARBA" id="ARBA00032024"/>
    </source>
</evidence>
<dbReference type="Proteomes" id="UP000005953">
    <property type="component" value="Unassembled WGS sequence"/>
</dbReference>
<dbReference type="GO" id="GO:0050661">
    <property type="term" value="F:NADP binding"/>
    <property type="evidence" value="ECO:0007669"/>
    <property type="project" value="TreeGrafter"/>
</dbReference>
<evidence type="ECO:0000256" key="9">
    <source>
        <dbReference type="ARBA" id="ARBA00048793"/>
    </source>
</evidence>
<evidence type="ECO:0000259" key="12">
    <source>
        <dbReference type="Pfam" id="PF08546"/>
    </source>
</evidence>
<evidence type="ECO:0000313" key="13">
    <source>
        <dbReference type="EMBL" id="EAR09489.1"/>
    </source>
</evidence>
<gene>
    <name evidence="13" type="ORF">MED297_02677</name>
</gene>
<dbReference type="SUPFAM" id="SSF48179">
    <property type="entry name" value="6-phosphogluconate dehydrogenase C-terminal domain-like"/>
    <property type="match status" value="1"/>
</dbReference>
<dbReference type="PANTHER" id="PTHR43765:SF2">
    <property type="entry name" value="2-DEHYDROPANTOATE 2-REDUCTASE"/>
    <property type="match status" value="1"/>
</dbReference>
<dbReference type="EC" id="1.1.1.169" evidence="3 10"/>
<evidence type="ECO:0000256" key="5">
    <source>
        <dbReference type="ARBA" id="ARBA00022655"/>
    </source>
</evidence>
<evidence type="ECO:0000256" key="1">
    <source>
        <dbReference type="ARBA" id="ARBA00004994"/>
    </source>
</evidence>
<comment type="pathway">
    <text evidence="1 10">Cofactor biosynthesis; (R)-pantothenate biosynthesis; (R)-pantoate from 3-methyl-2-oxobutanoate: step 2/2.</text>
</comment>
<dbReference type="OrthoDB" id="6530772at2"/>
<dbReference type="GO" id="GO:0015940">
    <property type="term" value="P:pantothenate biosynthetic process"/>
    <property type="evidence" value="ECO:0007669"/>
    <property type="project" value="UniProtKB-UniPathway"/>
</dbReference>
<accession>A4BER2</accession>
<comment type="similarity">
    <text evidence="2 10">Belongs to the ketopantoate reductase family.</text>
</comment>
<evidence type="ECO:0000256" key="3">
    <source>
        <dbReference type="ARBA" id="ARBA00013014"/>
    </source>
</evidence>
<dbReference type="Gene3D" id="3.40.50.720">
    <property type="entry name" value="NAD(P)-binding Rossmann-like Domain"/>
    <property type="match status" value="1"/>
</dbReference>
<dbReference type="InterPro" id="IPR008927">
    <property type="entry name" value="6-PGluconate_DH-like_C_sf"/>
</dbReference>
<dbReference type="PANTHER" id="PTHR43765">
    <property type="entry name" value="2-DEHYDROPANTOATE 2-REDUCTASE-RELATED"/>
    <property type="match status" value="1"/>
</dbReference>
<comment type="function">
    <text evidence="10">Catalyzes the NADPH-dependent reduction of ketopantoate into pantoic acid.</text>
</comment>
<evidence type="ECO:0000259" key="11">
    <source>
        <dbReference type="Pfam" id="PF02558"/>
    </source>
</evidence>
<dbReference type="InterPro" id="IPR013328">
    <property type="entry name" value="6PGD_dom2"/>
</dbReference>
<dbReference type="UniPathway" id="UPA00028">
    <property type="reaction ID" value="UER00004"/>
</dbReference>
<dbReference type="Gene3D" id="1.10.1040.10">
    <property type="entry name" value="N-(1-d-carboxylethyl)-l-norvaline Dehydrogenase, domain 2"/>
    <property type="match status" value="1"/>
</dbReference>
<keyword evidence="7 10" id="KW-0560">Oxidoreductase</keyword>
<dbReference type="InterPro" id="IPR013332">
    <property type="entry name" value="KPR_N"/>
</dbReference>
<dbReference type="InterPro" id="IPR050838">
    <property type="entry name" value="Ketopantoate_reductase"/>
</dbReference>
<organism evidence="13 14">
    <name type="scientific">Reinekea blandensis MED297</name>
    <dbReference type="NCBI Taxonomy" id="314283"/>
    <lineage>
        <taxon>Bacteria</taxon>
        <taxon>Pseudomonadati</taxon>
        <taxon>Pseudomonadota</taxon>
        <taxon>Gammaproteobacteria</taxon>
        <taxon>Oceanospirillales</taxon>
        <taxon>Saccharospirillaceae</taxon>
        <taxon>Reinekea</taxon>
    </lineage>
</organism>
<dbReference type="InterPro" id="IPR003710">
    <property type="entry name" value="ApbA"/>
</dbReference>
<dbReference type="EMBL" id="AAOE01000010">
    <property type="protein sequence ID" value="EAR09489.1"/>
    <property type="molecule type" value="Genomic_DNA"/>
</dbReference>
<keyword evidence="14" id="KW-1185">Reference proteome</keyword>
<proteinExistence type="inferred from homology"/>
<dbReference type="InterPro" id="IPR013752">
    <property type="entry name" value="KPA_reductase"/>
</dbReference>
<evidence type="ECO:0000256" key="7">
    <source>
        <dbReference type="ARBA" id="ARBA00023002"/>
    </source>
</evidence>